<gene>
    <name evidence="4" type="ORF">AMORRO_LOCUS1361</name>
</gene>
<dbReference type="Gene3D" id="1.25.40.10">
    <property type="entry name" value="Tetratricopeptide repeat domain"/>
    <property type="match status" value="9"/>
</dbReference>
<feature type="repeat" description="TPR" evidence="3">
    <location>
        <begin position="184"/>
        <end position="217"/>
    </location>
</feature>
<dbReference type="SUPFAM" id="SSF48452">
    <property type="entry name" value="TPR-like"/>
    <property type="match status" value="5"/>
</dbReference>
<dbReference type="AlphaFoldDB" id="A0A9N8VRX4"/>
<dbReference type="InterPro" id="IPR019734">
    <property type="entry name" value="TPR_rpt"/>
</dbReference>
<feature type="repeat" description="TPR" evidence="3">
    <location>
        <begin position="358"/>
        <end position="391"/>
    </location>
</feature>
<keyword evidence="1" id="KW-0677">Repeat</keyword>
<dbReference type="PANTHER" id="PTHR44858:SF1">
    <property type="entry name" value="UDP-N-ACETYLGLUCOSAMINE--PEPTIDE N-ACETYLGLUCOSAMINYLTRANSFERASE SPINDLY-RELATED"/>
    <property type="match status" value="1"/>
</dbReference>
<feature type="repeat" description="TPR" evidence="3">
    <location>
        <begin position="596"/>
        <end position="629"/>
    </location>
</feature>
<sequence>MRLNSTAGKAAKAMKAHDYETSLKHLNELVSNYPNNYKIMCDRSMAHYNLNNYRGALNDAEAAKLKKPDRSRAYYICGFIYDKLGEANESIRSLNHALQTSSNDPEALEAHKICAKIYYHHDDYREALKHLNSALQLDPNDSWVLHVRSRIRFDRKEYDQSLADVNALINIESASTNSNMELRHDAFELRGTLHKKLGQYEPAIFDFSSALNIKQKDASLIFKRARVYLKQEKYAEALSDFEKIERLIGLNDVNADPKILRNRGLAHKGLNRFKEALTDFTNALAIEKKSSTYRHRAHVYFILKQLEQSIGDAEKALELDPQDTLAEDLHNRILSRLKRFDKALEGLKKALNANPQNVNALTERGGVYLSMKRYSEALNDLNLAISYQPKNFMALLTRAKVYRIQESYQLSLVDLNNAINVEPHNARLLRNRGKVYTLLNEYNKSIADLDRSMSMEKEPHTSALKYRGISYSKLGKYHEAISDFNNVLNMKPSNSTVYYHRGKTYYHLSEFDNALEDLNKSLEYEENLESFRLRSMIYEQTQEFEKSRSDLDRILSAEPNNTSVLSKRAELNERLKQFQDCVNDLSSVMKLAPQNARALNSRGRMLVRLCRYEEALRDFNKLLEMNENDVETIGLRAEVYQRLGKYEEALNDLKDGIANKPGSKRWLLVVRGGILREQGKFEDALNDINAAIDLPPPTTLKHDLTFSNVAQPGTSKKGTLCGTPEARQEEDKVHAMALCYRGAIMRKMGKTDDALDDLNKALNMDPYNSLALCERSAILRDNDKYDEAWGDLEMVLSNYDDFDE</sequence>
<dbReference type="PROSITE" id="PS50005">
    <property type="entry name" value="TPR"/>
    <property type="match status" value="10"/>
</dbReference>
<dbReference type="Pfam" id="PF13181">
    <property type="entry name" value="TPR_8"/>
    <property type="match status" value="3"/>
</dbReference>
<evidence type="ECO:0000256" key="3">
    <source>
        <dbReference type="PROSITE-ProRule" id="PRU00339"/>
    </source>
</evidence>
<feature type="repeat" description="TPR" evidence="3">
    <location>
        <begin position="108"/>
        <end position="141"/>
    </location>
</feature>
<dbReference type="EMBL" id="CAJVPV010000507">
    <property type="protein sequence ID" value="CAG8460259.1"/>
    <property type="molecule type" value="Genomic_DNA"/>
</dbReference>
<dbReference type="OrthoDB" id="1926212at2759"/>
<keyword evidence="2 3" id="KW-0802">TPR repeat</keyword>
<feature type="repeat" description="TPR" evidence="3">
    <location>
        <begin position="461"/>
        <end position="494"/>
    </location>
</feature>
<dbReference type="InterPro" id="IPR011990">
    <property type="entry name" value="TPR-like_helical_dom_sf"/>
</dbReference>
<dbReference type="SMART" id="SM00028">
    <property type="entry name" value="TPR"/>
    <property type="match status" value="21"/>
</dbReference>
<feature type="repeat" description="TPR" evidence="3">
    <location>
        <begin position="290"/>
        <end position="323"/>
    </location>
</feature>
<accession>A0A9N8VRX4</accession>
<feature type="repeat" description="TPR" evidence="3">
    <location>
        <begin position="71"/>
        <end position="104"/>
    </location>
</feature>
<evidence type="ECO:0000256" key="1">
    <source>
        <dbReference type="ARBA" id="ARBA00022737"/>
    </source>
</evidence>
<feature type="repeat" description="TPR" evidence="3">
    <location>
        <begin position="735"/>
        <end position="768"/>
    </location>
</feature>
<feature type="repeat" description="TPR" evidence="3">
    <location>
        <begin position="495"/>
        <end position="528"/>
    </location>
</feature>
<reference evidence="4" key="1">
    <citation type="submission" date="2021-06" db="EMBL/GenBank/DDBJ databases">
        <authorList>
            <person name="Kallberg Y."/>
            <person name="Tangrot J."/>
            <person name="Rosling A."/>
        </authorList>
    </citation>
    <scope>NUCLEOTIDE SEQUENCE</scope>
    <source>
        <strain evidence="4">CL551</strain>
    </source>
</reference>
<dbReference type="Proteomes" id="UP000789342">
    <property type="component" value="Unassembled WGS sequence"/>
</dbReference>
<protein>
    <submittedName>
        <fullName evidence="4">11249_t:CDS:1</fullName>
    </submittedName>
</protein>
<organism evidence="4 5">
    <name type="scientific">Acaulospora morrowiae</name>
    <dbReference type="NCBI Taxonomy" id="94023"/>
    <lineage>
        <taxon>Eukaryota</taxon>
        <taxon>Fungi</taxon>
        <taxon>Fungi incertae sedis</taxon>
        <taxon>Mucoromycota</taxon>
        <taxon>Glomeromycotina</taxon>
        <taxon>Glomeromycetes</taxon>
        <taxon>Diversisporales</taxon>
        <taxon>Acaulosporaceae</taxon>
        <taxon>Acaulospora</taxon>
    </lineage>
</organism>
<feature type="repeat" description="TPR" evidence="3">
    <location>
        <begin position="426"/>
        <end position="459"/>
    </location>
</feature>
<dbReference type="Pfam" id="PF07719">
    <property type="entry name" value="TPR_2"/>
    <property type="match status" value="2"/>
</dbReference>
<dbReference type="Pfam" id="PF13432">
    <property type="entry name" value="TPR_16"/>
    <property type="match status" value="3"/>
</dbReference>
<dbReference type="InterPro" id="IPR050498">
    <property type="entry name" value="Ycf3"/>
</dbReference>
<evidence type="ECO:0000313" key="5">
    <source>
        <dbReference type="Proteomes" id="UP000789342"/>
    </source>
</evidence>
<evidence type="ECO:0000256" key="2">
    <source>
        <dbReference type="ARBA" id="ARBA00022803"/>
    </source>
</evidence>
<dbReference type="InterPro" id="IPR013105">
    <property type="entry name" value="TPR_2"/>
</dbReference>
<dbReference type="PROSITE" id="PS50293">
    <property type="entry name" value="TPR_REGION"/>
    <property type="match status" value="1"/>
</dbReference>
<keyword evidence="5" id="KW-1185">Reference proteome</keyword>
<name>A0A9N8VRX4_9GLOM</name>
<comment type="caution">
    <text evidence="4">The sequence shown here is derived from an EMBL/GenBank/DDBJ whole genome shotgun (WGS) entry which is preliminary data.</text>
</comment>
<dbReference type="PANTHER" id="PTHR44858">
    <property type="entry name" value="TETRATRICOPEPTIDE REPEAT PROTEIN 6"/>
    <property type="match status" value="1"/>
</dbReference>
<evidence type="ECO:0000313" key="4">
    <source>
        <dbReference type="EMBL" id="CAG8460259.1"/>
    </source>
</evidence>
<proteinExistence type="predicted"/>